<keyword evidence="2" id="KW-1185">Reference proteome</keyword>
<evidence type="ECO:0000313" key="1">
    <source>
        <dbReference type="EMBL" id="ONK58325.1"/>
    </source>
</evidence>
<reference evidence="2" key="1">
    <citation type="journal article" date="2017" name="Nat. Commun.">
        <title>The asparagus genome sheds light on the origin and evolution of a young Y chromosome.</title>
        <authorList>
            <person name="Harkess A."/>
            <person name="Zhou J."/>
            <person name="Xu C."/>
            <person name="Bowers J.E."/>
            <person name="Van der Hulst R."/>
            <person name="Ayyampalayam S."/>
            <person name="Mercati F."/>
            <person name="Riccardi P."/>
            <person name="McKain M.R."/>
            <person name="Kakrana A."/>
            <person name="Tang H."/>
            <person name="Ray J."/>
            <person name="Groenendijk J."/>
            <person name="Arikit S."/>
            <person name="Mathioni S.M."/>
            <person name="Nakano M."/>
            <person name="Shan H."/>
            <person name="Telgmann-Rauber A."/>
            <person name="Kanno A."/>
            <person name="Yue Z."/>
            <person name="Chen H."/>
            <person name="Li W."/>
            <person name="Chen Y."/>
            <person name="Xu X."/>
            <person name="Zhang Y."/>
            <person name="Luo S."/>
            <person name="Chen H."/>
            <person name="Gao J."/>
            <person name="Mao Z."/>
            <person name="Pires J.C."/>
            <person name="Luo M."/>
            <person name="Kudrna D."/>
            <person name="Wing R.A."/>
            <person name="Meyers B.C."/>
            <person name="Yi K."/>
            <person name="Kong H."/>
            <person name="Lavrijsen P."/>
            <person name="Sunseri F."/>
            <person name="Falavigna A."/>
            <person name="Ye Y."/>
            <person name="Leebens-Mack J.H."/>
            <person name="Chen G."/>
        </authorList>
    </citation>
    <scope>NUCLEOTIDE SEQUENCE [LARGE SCALE GENOMIC DNA]</scope>
    <source>
        <strain evidence="2">cv. DH0086</strain>
    </source>
</reference>
<dbReference type="Proteomes" id="UP000243459">
    <property type="component" value="Chromosome 9"/>
</dbReference>
<accession>A0A5P1E9Y7</accession>
<proteinExistence type="predicted"/>
<sequence length="142" mass="16116">MYALTISIPHFLVLLELYNPDTNTFLTKHGELGLALHEMNKLLGLPMGNMVYQEYFPSNRELCQLKSATPNCYDTLRDLTCHYHVALVGVKPLTKKTKPQISLKKFADYLFRNLESNSGEAICELRPLTPSEINELIKKSSA</sequence>
<gene>
    <name evidence="1" type="ORF">A4U43_C09F11040</name>
</gene>
<organism evidence="1 2">
    <name type="scientific">Asparagus officinalis</name>
    <name type="common">Garden asparagus</name>
    <dbReference type="NCBI Taxonomy" id="4686"/>
    <lineage>
        <taxon>Eukaryota</taxon>
        <taxon>Viridiplantae</taxon>
        <taxon>Streptophyta</taxon>
        <taxon>Embryophyta</taxon>
        <taxon>Tracheophyta</taxon>
        <taxon>Spermatophyta</taxon>
        <taxon>Magnoliopsida</taxon>
        <taxon>Liliopsida</taxon>
        <taxon>Asparagales</taxon>
        <taxon>Asparagaceae</taxon>
        <taxon>Asparagoideae</taxon>
        <taxon>Asparagus</taxon>
    </lineage>
</organism>
<name>A0A5P1E9Y7_ASPOF</name>
<protein>
    <submittedName>
        <fullName evidence="1">Uncharacterized protein</fullName>
    </submittedName>
</protein>
<evidence type="ECO:0000313" key="2">
    <source>
        <dbReference type="Proteomes" id="UP000243459"/>
    </source>
</evidence>
<dbReference type="EMBL" id="CM007389">
    <property type="protein sequence ID" value="ONK58325.1"/>
    <property type="molecule type" value="Genomic_DNA"/>
</dbReference>
<dbReference type="AlphaFoldDB" id="A0A5P1E9Y7"/>
<dbReference type="Gramene" id="ONK58325">
    <property type="protein sequence ID" value="ONK58325"/>
    <property type="gene ID" value="A4U43_C09F11040"/>
</dbReference>